<dbReference type="AlphaFoldDB" id="W8GNA0"/>
<dbReference type="KEGG" id="hcr:X271_00391"/>
<evidence type="ECO:0000313" key="1">
    <source>
        <dbReference type="EMBL" id="AHK22496.1"/>
    </source>
</evidence>
<dbReference type="EMBL" id="CP006932">
    <property type="protein sequence ID" value="AHK22496.1"/>
    <property type="molecule type" value="Genomic_DNA"/>
</dbReference>
<keyword evidence="2" id="KW-1185">Reference proteome</keyword>
<evidence type="ECO:0000313" key="2">
    <source>
        <dbReference type="Proteomes" id="UP000019450"/>
    </source>
</evidence>
<reference evidence="1 2" key="1">
    <citation type="journal article" date="2014" name="Genome Biol. Evol.">
        <title>Phylogenomics of "Candidatus Hepatoplasma crinochetorum," a Lineage of Mollicutes Associated with Noninsect Arthropods.</title>
        <authorList>
            <person name="Leclercq S."/>
            <person name="Dittmer J."/>
            <person name="Bouchon D."/>
            <person name="Cordaux R."/>
        </authorList>
    </citation>
    <scope>NUCLEOTIDE SEQUENCE [LARGE SCALE GENOMIC DNA]</scope>
    <source>
        <strain evidence="1 2">Av</strain>
    </source>
</reference>
<gene>
    <name evidence="1" type="ORF">X271_00391</name>
</gene>
<name>W8GNA0_9MOLU</name>
<protein>
    <submittedName>
        <fullName evidence="1">Uncharacterized protein</fullName>
    </submittedName>
</protein>
<accession>W8GNA0</accession>
<dbReference type="HOGENOM" id="CLU_3306506_0_0_14"/>
<proteinExistence type="predicted"/>
<sequence length="39" mass="4861">MTILNKSFYRKYKMDKLNKDYNEKLVLFNIQKNSKNFIE</sequence>
<dbReference type="Proteomes" id="UP000019450">
    <property type="component" value="Chromosome"/>
</dbReference>
<organism evidence="1 2">
    <name type="scientific">Candidatus Hepatoplasma crinochetorum Av</name>
    <dbReference type="NCBI Taxonomy" id="1427984"/>
    <lineage>
        <taxon>Bacteria</taxon>
        <taxon>Bacillati</taxon>
        <taxon>Mycoplasmatota</taxon>
        <taxon>Mollicutes</taxon>
        <taxon>Candidatus Hepatoplasmataceae</taxon>
        <taxon>Candidatus Hepatoplasma</taxon>
    </lineage>
</organism>